<feature type="compositionally biased region" description="Polar residues" evidence="2">
    <location>
        <begin position="265"/>
        <end position="275"/>
    </location>
</feature>
<organism evidence="6">
    <name type="scientific">hydrothermal vent metagenome</name>
    <dbReference type="NCBI Taxonomy" id="652676"/>
    <lineage>
        <taxon>unclassified sequences</taxon>
        <taxon>metagenomes</taxon>
        <taxon>ecological metagenomes</taxon>
    </lineage>
</organism>
<dbReference type="InterPro" id="IPR005532">
    <property type="entry name" value="SUMF_dom"/>
</dbReference>
<feature type="coiled-coil region" evidence="1">
    <location>
        <begin position="81"/>
        <end position="169"/>
    </location>
</feature>
<dbReference type="InterPro" id="IPR016187">
    <property type="entry name" value="CTDL_fold"/>
</dbReference>
<keyword evidence="1" id="KW-0175">Coiled coil</keyword>
<evidence type="ECO:0000256" key="2">
    <source>
        <dbReference type="SAM" id="MobiDB-lite"/>
    </source>
</evidence>
<feature type="non-terminal residue" evidence="6">
    <location>
        <position position="1"/>
    </location>
</feature>
<dbReference type="Pfam" id="PF03781">
    <property type="entry name" value="FGE-sulfatase"/>
    <property type="match status" value="1"/>
</dbReference>
<keyword evidence="3" id="KW-0812">Transmembrane</keyword>
<evidence type="ECO:0000259" key="5">
    <source>
        <dbReference type="Pfam" id="PF20703"/>
    </source>
</evidence>
<dbReference type="EMBL" id="UOEU01000898">
    <property type="protein sequence ID" value="VAW42179.1"/>
    <property type="molecule type" value="Genomic_DNA"/>
</dbReference>
<dbReference type="PANTHER" id="PTHR23150:SF19">
    <property type="entry name" value="FORMYLGLYCINE-GENERATING ENZYME"/>
    <property type="match status" value="1"/>
</dbReference>
<keyword evidence="3" id="KW-0472">Membrane</keyword>
<evidence type="ECO:0000256" key="3">
    <source>
        <dbReference type="SAM" id="Phobius"/>
    </source>
</evidence>
<protein>
    <submittedName>
        <fullName evidence="6">Uncharacterized protein</fullName>
    </submittedName>
</protein>
<proteinExistence type="predicted"/>
<reference evidence="6" key="1">
    <citation type="submission" date="2018-06" db="EMBL/GenBank/DDBJ databases">
        <authorList>
            <person name="Zhirakovskaya E."/>
        </authorList>
    </citation>
    <scope>NUCLEOTIDE SEQUENCE</scope>
</reference>
<evidence type="ECO:0000313" key="6">
    <source>
        <dbReference type="EMBL" id="VAW42179.1"/>
    </source>
</evidence>
<dbReference type="Gene3D" id="3.90.1580.10">
    <property type="entry name" value="paralog of FGE (formylglycine-generating enzyme)"/>
    <property type="match status" value="1"/>
</dbReference>
<accession>A0A3B0VZ03</accession>
<dbReference type="GO" id="GO:0120147">
    <property type="term" value="F:formylglycine-generating oxidase activity"/>
    <property type="evidence" value="ECO:0007669"/>
    <property type="project" value="TreeGrafter"/>
</dbReference>
<dbReference type="SUPFAM" id="SSF56436">
    <property type="entry name" value="C-type lectin-like"/>
    <property type="match status" value="1"/>
</dbReference>
<feature type="non-terminal residue" evidence="6">
    <location>
        <position position="428"/>
    </location>
</feature>
<dbReference type="InterPro" id="IPR051043">
    <property type="entry name" value="Sulfatase_Mod_Factor_Kinase"/>
</dbReference>
<dbReference type="PANTHER" id="PTHR23150">
    <property type="entry name" value="SULFATASE MODIFYING FACTOR 1, 2"/>
    <property type="match status" value="1"/>
</dbReference>
<evidence type="ECO:0000256" key="1">
    <source>
        <dbReference type="SAM" id="Coils"/>
    </source>
</evidence>
<evidence type="ECO:0000259" key="4">
    <source>
        <dbReference type="Pfam" id="PF03781"/>
    </source>
</evidence>
<dbReference type="InterPro" id="IPR049052">
    <property type="entry name" value="nSTAND1"/>
</dbReference>
<gene>
    <name evidence="6" type="ORF">MNBD_CHLOROFLEXI01-987</name>
</gene>
<feature type="transmembrane region" description="Helical" evidence="3">
    <location>
        <begin position="131"/>
        <end position="150"/>
    </location>
</feature>
<feature type="domain" description="Sulfatase-modifying factor enzyme-like" evidence="4">
    <location>
        <begin position="300"/>
        <end position="424"/>
    </location>
</feature>
<sequence length="428" mass="46672">TDGTTAENDQFEVAHEALVRNWPRLVEWLEDDRVVLRHRLRFTAQAEEWDTRSRDDSGLLRGKQLQEALLFEELNPLEQEYIDASKAAVQLKEEEKQAQQQRELEQAKKLGEEQRQRAEAEAQAAKRANNFNVALIVILLLVIGAAIALVNVQQLAQQAETAAVDAREAAVAARELAIQSTSDALTAATEVATAASGAATVNAMATTDNALATSEVAANQTVVAERAEVENQLEATVQVATANAQLATVAAQATSLAAEEEDNTPEATVPNQPTATPDPAQLAVDAQLNAFIREQDNMPMLYITGNRFEMGWANGTDEDDNYPVREVAVQNYYLDQYEVTVQQFADFLNRQGGNSGACDGVDCAKTFVSTTFTNLLNNLGVFEARPGTSRQPATWITWPGAVAYCESVDARLPTEAEWEYAARGVDGR</sequence>
<dbReference type="Pfam" id="PF20703">
    <property type="entry name" value="nSTAND1"/>
    <property type="match status" value="1"/>
</dbReference>
<name>A0A3B0VZ03_9ZZZZ</name>
<dbReference type="AlphaFoldDB" id="A0A3B0VZ03"/>
<feature type="domain" description="Novel STAND NTPase 1" evidence="5">
    <location>
        <begin position="6"/>
        <end position="56"/>
    </location>
</feature>
<keyword evidence="3" id="KW-1133">Transmembrane helix</keyword>
<dbReference type="InterPro" id="IPR042095">
    <property type="entry name" value="SUMF_sf"/>
</dbReference>
<feature type="region of interest" description="Disordered" evidence="2">
    <location>
        <begin position="256"/>
        <end position="279"/>
    </location>
</feature>